<protein>
    <submittedName>
        <fullName evidence="6">Protein SDS23</fullName>
    </submittedName>
</protein>
<dbReference type="Proteomes" id="UP000827549">
    <property type="component" value="Chromosome 2"/>
</dbReference>
<proteinExistence type="predicted"/>
<evidence type="ECO:0000256" key="3">
    <source>
        <dbReference type="PROSITE-ProRule" id="PRU00703"/>
    </source>
</evidence>
<dbReference type="InterPro" id="IPR000644">
    <property type="entry name" value="CBS_dom"/>
</dbReference>
<evidence type="ECO:0000313" key="7">
    <source>
        <dbReference type="Proteomes" id="UP000827549"/>
    </source>
</evidence>
<dbReference type="GO" id="GO:0004865">
    <property type="term" value="F:protein serine/threonine phosphatase inhibitor activity"/>
    <property type="evidence" value="ECO:0007669"/>
    <property type="project" value="TreeGrafter"/>
</dbReference>
<feature type="region of interest" description="Disordered" evidence="4">
    <location>
        <begin position="159"/>
        <end position="188"/>
    </location>
</feature>
<evidence type="ECO:0000256" key="2">
    <source>
        <dbReference type="ARBA" id="ARBA00023122"/>
    </source>
</evidence>
<dbReference type="EMBL" id="CP086715">
    <property type="protein sequence ID" value="WOO79709.1"/>
    <property type="molecule type" value="Genomic_DNA"/>
</dbReference>
<evidence type="ECO:0000256" key="4">
    <source>
        <dbReference type="SAM" id="MobiDB-lite"/>
    </source>
</evidence>
<evidence type="ECO:0000313" key="6">
    <source>
        <dbReference type="EMBL" id="WOO79709.1"/>
    </source>
</evidence>
<dbReference type="Pfam" id="PF00571">
    <property type="entry name" value="CBS"/>
    <property type="match status" value="1"/>
</dbReference>
<feature type="domain" description="CBS" evidence="5">
    <location>
        <begin position="367"/>
        <end position="433"/>
    </location>
</feature>
<feature type="region of interest" description="Disordered" evidence="4">
    <location>
        <begin position="486"/>
        <end position="522"/>
    </location>
</feature>
<dbReference type="RefSeq" id="XP_062625741.1">
    <property type="nucleotide sequence ID" value="XM_062769757.1"/>
</dbReference>
<evidence type="ECO:0000256" key="1">
    <source>
        <dbReference type="ARBA" id="ARBA00022737"/>
    </source>
</evidence>
<organism evidence="6 7">
    <name type="scientific">Vanrija pseudolonga</name>
    <dbReference type="NCBI Taxonomy" id="143232"/>
    <lineage>
        <taxon>Eukaryota</taxon>
        <taxon>Fungi</taxon>
        <taxon>Dikarya</taxon>
        <taxon>Basidiomycota</taxon>
        <taxon>Agaricomycotina</taxon>
        <taxon>Tremellomycetes</taxon>
        <taxon>Trichosporonales</taxon>
        <taxon>Trichosporonaceae</taxon>
        <taxon>Vanrija</taxon>
    </lineage>
</organism>
<evidence type="ECO:0000259" key="5">
    <source>
        <dbReference type="PROSITE" id="PS51371"/>
    </source>
</evidence>
<keyword evidence="2 3" id="KW-0129">CBS domain</keyword>
<dbReference type="SUPFAM" id="SSF54631">
    <property type="entry name" value="CBS-domain pair"/>
    <property type="match status" value="2"/>
</dbReference>
<dbReference type="GeneID" id="87806475"/>
<dbReference type="InterPro" id="IPR050511">
    <property type="entry name" value="AMPK_gamma/SDS23_families"/>
</dbReference>
<gene>
    <name evidence="6" type="primary">SDS23</name>
    <name evidence="6" type="ORF">LOC62_02G003229</name>
</gene>
<dbReference type="Gene3D" id="3.10.580.10">
    <property type="entry name" value="CBS-domain"/>
    <property type="match status" value="2"/>
</dbReference>
<name>A0AAF1BKK2_9TREE</name>
<feature type="region of interest" description="Disordered" evidence="4">
    <location>
        <begin position="1"/>
        <end position="103"/>
    </location>
</feature>
<dbReference type="InterPro" id="IPR046342">
    <property type="entry name" value="CBS_dom_sf"/>
</dbReference>
<dbReference type="PANTHER" id="PTHR13780">
    <property type="entry name" value="AMP-ACTIVATED PROTEIN KINASE, GAMMA REGULATORY SUBUNIT"/>
    <property type="match status" value="1"/>
</dbReference>
<accession>A0AAF1BKK2</accession>
<sequence length="597" mass="63332">MALPQTHNMDTAAALPTPIPSPARSRGGGGAYNFRKQPIRPLSDTEVVSSDDQKPRPVSLLSSMLSDHASPPRLEFIGGGRSGSSTPSTAISSPKANDHHDPVSILRRSSIGSDSEPFRLPLARVITPAPKDQVVPPAAHRPGALKFAVAAHRPEPERHIAPLPIDDSEGDDDLTDAGYEEDSEDGNSFVLGPPVTDGSDETAWLDVTASEVTKERAKIVSGDTNLEQATEILIQSDLQSLLVETGAGYGLFDFADLNTVLLLVLTASSQGSFDHLDDRSCEIVSCLKRGIRLGVGTVCDISGKNPCTSFPPDTPLRQLLPLFASGVHRVVITSDPPTILGSSGLLEYLTRQPPPLLRLSLSEVDLPLHPLVSLPATASVLDAMQVMSLNGMGALGVIGNDSDRDPELSSLVGIVTVSDCSKLVVPSEGKHALGMALGDMCKNVLVDHHGRERGEERVPVHTITPSTSLLHASRLILATSSSRVFMRTNPGESPPLSPVSSPGQASPPPSPSASSMSIGLPAPPPTQLSAQYVISTLDILSCLARSCHGRLTPIEPDNVAESWDMLPDSISKRRRRASSSAFTGFETWRWAEPPTPL</sequence>
<dbReference type="AlphaFoldDB" id="A0AAF1BKK2"/>
<keyword evidence="7" id="KW-1185">Reference proteome</keyword>
<keyword evidence="1" id="KW-0677">Repeat</keyword>
<dbReference type="PANTHER" id="PTHR13780:SF36">
    <property type="entry name" value="CBS DOMAIN-CONTAINING PROTEIN"/>
    <property type="match status" value="1"/>
</dbReference>
<reference evidence="6" key="1">
    <citation type="submission" date="2023-10" db="EMBL/GenBank/DDBJ databases">
        <authorList>
            <person name="Noh H."/>
        </authorList>
    </citation>
    <scope>NUCLEOTIDE SEQUENCE</scope>
    <source>
        <strain evidence="6">DUCC4014</strain>
    </source>
</reference>
<dbReference type="GO" id="GO:0042149">
    <property type="term" value="P:cellular response to glucose starvation"/>
    <property type="evidence" value="ECO:0007669"/>
    <property type="project" value="TreeGrafter"/>
</dbReference>
<feature type="compositionally biased region" description="Low complexity" evidence="4">
    <location>
        <begin position="83"/>
        <end position="94"/>
    </location>
</feature>
<feature type="compositionally biased region" description="Acidic residues" evidence="4">
    <location>
        <begin position="166"/>
        <end position="185"/>
    </location>
</feature>
<dbReference type="PROSITE" id="PS51371">
    <property type="entry name" value="CBS"/>
    <property type="match status" value="1"/>
</dbReference>